<evidence type="ECO:0000256" key="4">
    <source>
        <dbReference type="SAM" id="MobiDB-lite"/>
    </source>
</evidence>
<dbReference type="PANTHER" id="PTHR22799">
    <property type="entry name" value="TETRANECTIN-RELATED"/>
    <property type="match status" value="1"/>
</dbReference>
<evidence type="ECO:0000256" key="3">
    <source>
        <dbReference type="ARBA" id="ARBA00023119"/>
    </source>
</evidence>
<dbReference type="SUPFAM" id="SSF56436">
    <property type="entry name" value="C-type lectin-like"/>
    <property type="match status" value="1"/>
</dbReference>
<dbReference type="SMART" id="SM00034">
    <property type="entry name" value="CLECT"/>
    <property type="match status" value="1"/>
</dbReference>
<proteinExistence type="predicted"/>
<protein>
    <submittedName>
        <fullName evidence="7">Collectin-10-like</fullName>
    </submittedName>
</protein>
<reference evidence="6" key="1">
    <citation type="journal article" date="2020" name="Nat. Ecol. Evol.">
        <title>Deeply conserved synteny resolves early events in vertebrate evolution.</title>
        <authorList>
            <person name="Simakov O."/>
            <person name="Marletaz F."/>
            <person name="Yue J.X."/>
            <person name="O'Connell B."/>
            <person name="Jenkins J."/>
            <person name="Brandt A."/>
            <person name="Calef R."/>
            <person name="Tung C.H."/>
            <person name="Huang T.K."/>
            <person name="Schmutz J."/>
            <person name="Satoh N."/>
            <person name="Yu J.K."/>
            <person name="Putnam N.H."/>
            <person name="Green R.E."/>
            <person name="Rokhsar D.S."/>
        </authorList>
    </citation>
    <scope>NUCLEOTIDE SEQUENCE [LARGE SCALE GENOMIC DNA]</scope>
    <source>
        <strain evidence="6">S238N-H82</strain>
    </source>
</reference>
<dbReference type="InterPro" id="IPR016186">
    <property type="entry name" value="C-type_lectin-like/link_sf"/>
</dbReference>
<dbReference type="OrthoDB" id="418245at2759"/>
<accession>A0A9J7HIH7</accession>
<evidence type="ECO:0000313" key="7">
    <source>
        <dbReference type="RefSeq" id="XP_035660161.1"/>
    </source>
</evidence>
<feature type="domain" description="C-type lectin" evidence="5">
    <location>
        <begin position="66"/>
        <end position="187"/>
    </location>
</feature>
<dbReference type="Proteomes" id="UP000001554">
    <property type="component" value="Chromosome 17"/>
</dbReference>
<evidence type="ECO:0000313" key="6">
    <source>
        <dbReference type="Proteomes" id="UP000001554"/>
    </source>
</evidence>
<dbReference type="InterPro" id="IPR051663">
    <property type="entry name" value="CLec_Tetranectin-domain"/>
</dbReference>
<dbReference type="InterPro" id="IPR016187">
    <property type="entry name" value="CTDL_fold"/>
</dbReference>
<dbReference type="RefSeq" id="XP_035660161.1">
    <property type="nucleotide sequence ID" value="XM_035804268.1"/>
</dbReference>
<dbReference type="GO" id="GO:0005581">
    <property type="term" value="C:collagen trimer"/>
    <property type="evidence" value="ECO:0007669"/>
    <property type="project" value="UniProtKB-KW"/>
</dbReference>
<evidence type="ECO:0000259" key="5">
    <source>
        <dbReference type="PROSITE" id="PS50041"/>
    </source>
</evidence>
<dbReference type="Pfam" id="PF01391">
    <property type="entry name" value="Collagen"/>
    <property type="match status" value="1"/>
</dbReference>
<dbReference type="KEGG" id="bfo:118404888"/>
<feature type="region of interest" description="Disordered" evidence="4">
    <location>
        <begin position="1"/>
        <end position="47"/>
    </location>
</feature>
<dbReference type="PRINTS" id="PR01504">
    <property type="entry name" value="PNCREATITSAP"/>
</dbReference>
<dbReference type="AlphaFoldDB" id="A0A9J7HIH7"/>
<name>A0A9J7HIH7_BRAFL</name>
<dbReference type="InterPro" id="IPR008160">
    <property type="entry name" value="Collagen"/>
</dbReference>
<organism evidence="6 7">
    <name type="scientific">Branchiostoma floridae</name>
    <name type="common">Florida lancelet</name>
    <name type="synonym">Amphioxus</name>
    <dbReference type="NCBI Taxonomy" id="7739"/>
    <lineage>
        <taxon>Eukaryota</taxon>
        <taxon>Metazoa</taxon>
        <taxon>Chordata</taxon>
        <taxon>Cephalochordata</taxon>
        <taxon>Leptocardii</taxon>
        <taxon>Amphioxiformes</taxon>
        <taxon>Branchiostomatidae</taxon>
        <taxon>Branchiostoma</taxon>
    </lineage>
</organism>
<dbReference type="PROSITE" id="PS50041">
    <property type="entry name" value="C_TYPE_LECTIN_2"/>
    <property type="match status" value="1"/>
</dbReference>
<evidence type="ECO:0000256" key="2">
    <source>
        <dbReference type="ARBA" id="ARBA00022837"/>
    </source>
</evidence>
<dbReference type="GO" id="GO:0030246">
    <property type="term" value="F:carbohydrate binding"/>
    <property type="evidence" value="ECO:0007669"/>
    <property type="project" value="UniProtKB-KW"/>
</dbReference>
<evidence type="ECO:0000256" key="1">
    <source>
        <dbReference type="ARBA" id="ARBA00022734"/>
    </source>
</evidence>
<dbReference type="OMA" id="HIEYIFC"/>
<sequence>MGPTGPSGEKGAVGPAGPLGKTGPIGPAGPVSFGRPGPPGPPGLPGNSFCPGLAERASCPEGYTMWRETCYKAFNEYKFVGTFSEATETCRKDGGTLAMPRDAETNRFLVTLERNKGSFYWIGLHDQRMEGTFEWVDGSALGRYNSWTVEQPDNKDGDEDCVAFSSHSGRGHWYDEKCRHIEYIFCQVAPGTLLKSTIMDIV</sequence>
<dbReference type="InterPro" id="IPR001304">
    <property type="entry name" value="C-type_lectin-like"/>
</dbReference>
<keyword evidence="6" id="KW-1185">Reference proteome</keyword>
<dbReference type="Gene3D" id="3.10.100.10">
    <property type="entry name" value="Mannose-Binding Protein A, subunit A"/>
    <property type="match status" value="1"/>
</dbReference>
<dbReference type="CDD" id="cd00037">
    <property type="entry name" value="CLECT"/>
    <property type="match status" value="1"/>
</dbReference>
<dbReference type="Pfam" id="PF00059">
    <property type="entry name" value="Lectin_C"/>
    <property type="match status" value="1"/>
</dbReference>
<keyword evidence="2" id="KW-0106">Calcium</keyword>
<gene>
    <name evidence="7" type="primary">LOC118404888</name>
</gene>
<dbReference type="PANTHER" id="PTHR22799:SF6">
    <property type="entry name" value="C-TYPE LECTIN DOMAIN FAMILY 4 MEMBER M-LIKE"/>
    <property type="match status" value="1"/>
</dbReference>
<reference evidence="7" key="2">
    <citation type="submission" date="2025-08" db="UniProtKB">
        <authorList>
            <consortium name="RefSeq"/>
        </authorList>
    </citation>
    <scope>IDENTIFICATION</scope>
    <source>
        <strain evidence="7">S238N-H82</strain>
        <tissue evidence="7">Testes</tissue>
    </source>
</reference>
<keyword evidence="3" id="KW-0176">Collagen</keyword>
<dbReference type="GeneID" id="118404888"/>
<keyword evidence="1" id="KW-0430">Lectin</keyword>